<dbReference type="Gene3D" id="1.20.120.450">
    <property type="entry name" value="dinb family like domain"/>
    <property type="match status" value="1"/>
</dbReference>
<organism evidence="1 2">
    <name type="scientific">Prauserella marina</name>
    <dbReference type="NCBI Taxonomy" id="530584"/>
    <lineage>
        <taxon>Bacteria</taxon>
        <taxon>Bacillati</taxon>
        <taxon>Actinomycetota</taxon>
        <taxon>Actinomycetes</taxon>
        <taxon>Pseudonocardiales</taxon>
        <taxon>Pseudonocardiaceae</taxon>
        <taxon>Prauserella</taxon>
    </lineage>
</organism>
<dbReference type="AlphaFoldDB" id="A0A222VZ91"/>
<dbReference type="EMBL" id="FMZE01000001">
    <property type="protein sequence ID" value="SDC29374.1"/>
    <property type="molecule type" value="Genomic_DNA"/>
</dbReference>
<dbReference type="Pfam" id="PF04978">
    <property type="entry name" value="MST"/>
    <property type="match status" value="1"/>
</dbReference>
<keyword evidence="2" id="KW-1185">Reference proteome</keyword>
<dbReference type="InterPro" id="IPR034660">
    <property type="entry name" value="DinB/YfiT-like"/>
</dbReference>
<evidence type="ECO:0000313" key="1">
    <source>
        <dbReference type="EMBL" id="SDC29374.1"/>
    </source>
</evidence>
<dbReference type="Proteomes" id="UP000199494">
    <property type="component" value="Unassembled WGS sequence"/>
</dbReference>
<dbReference type="STRING" id="530584.SAMN05421630_1011176"/>
<reference evidence="1 2" key="1">
    <citation type="submission" date="2016-10" db="EMBL/GenBank/DDBJ databases">
        <authorList>
            <person name="de Groot N.N."/>
        </authorList>
    </citation>
    <scope>NUCLEOTIDE SEQUENCE [LARGE SCALE GENOMIC DNA]</scope>
    <source>
        <strain evidence="1 2">CGMCC 4.5506</strain>
    </source>
</reference>
<gene>
    <name evidence="1" type="ORF">SAMN05421630_1011176</name>
</gene>
<proteinExistence type="predicted"/>
<dbReference type="KEGG" id="pmad:BAY61_13960"/>
<name>A0A222VZ91_9PSEU</name>
<accession>A0A222VZ91</accession>
<protein>
    <submittedName>
        <fullName evidence="1">Uncharacterized protein</fullName>
    </submittedName>
</protein>
<dbReference type="RefSeq" id="WP_091798937.1">
    <property type="nucleotide sequence ID" value="NZ_CP016353.1"/>
</dbReference>
<sequence>MSTTTEAAQRTELTGEYADLHEQLAHLRHFLRFTTRDLTDEQVGLRTTASELCLGGLIKHVTAVERAWVAFARGDHGVMEWNPEDTAVMAERDAEFRMLPGETLAGVLGEYAVVAAGTDELLASRPDLDEVHPLPDAPWFEKGKSWSTRRVLLHIAAETAQHAGHADIIREAIDGAKSMG</sequence>
<dbReference type="InterPro" id="IPR007061">
    <property type="entry name" value="MST-like"/>
</dbReference>
<dbReference type="SUPFAM" id="SSF109854">
    <property type="entry name" value="DinB/YfiT-like putative metalloenzymes"/>
    <property type="match status" value="1"/>
</dbReference>
<evidence type="ECO:0000313" key="2">
    <source>
        <dbReference type="Proteomes" id="UP000199494"/>
    </source>
</evidence>
<dbReference type="OrthoDB" id="4548523at2"/>